<evidence type="ECO:0000313" key="1">
    <source>
        <dbReference type="EMBL" id="EIG25199.1"/>
    </source>
</evidence>
<organism evidence="1 2">
    <name type="scientific">Neisseria sicca VK64</name>
    <dbReference type="NCBI Taxonomy" id="1095748"/>
    <lineage>
        <taxon>Bacteria</taxon>
        <taxon>Pseudomonadati</taxon>
        <taxon>Pseudomonadota</taxon>
        <taxon>Betaproteobacteria</taxon>
        <taxon>Neisseriales</taxon>
        <taxon>Neisseriaceae</taxon>
        <taxon>Neisseria</taxon>
    </lineage>
</organism>
<dbReference type="Proteomes" id="UP000004473">
    <property type="component" value="Unassembled WGS sequence"/>
</dbReference>
<evidence type="ECO:0000313" key="2">
    <source>
        <dbReference type="Proteomes" id="UP000004473"/>
    </source>
</evidence>
<dbReference type="AlphaFoldDB" id="I2NH88"/>
<protein>
    <submittedName>
        <fullName evidence="1">Uncharacterized protein</fullName>
    </submittedName>
</protein>
<proteinExistence type="predicted"/>
<sequence length="69" mass="8279">MSEQRSSEKFQTTFLLMFGAVDTDYSHQHFYNLLFHILDMRAEDWDKQMYSITKSAIIRPRHVLRNSVP</sequence>
<name>I2NH88_NEISI</name>
<reference evidence="1 2" key="1">
    <citation type="submission" date="2012-04" db="EMBL/GenBank/DDBJ databases">
        <authorList>
            <person name="Harkins D.M."/>
            <person name="Madupu R."/>
            <person name="Durkin A.S."/>
            <person name="Torralba M."/>
            <person name="Methe B."/>
            <person name="Sutton G.G."/>
            <person name="Nelson K.E."/>
        </authorList>
    </citation>
    <scope>NUCLEOTIDE SEQUENCE [LARGE SCALE GENOMIC DNA]</scope>
    <source>
        <strain evidence="1 2">VK64</strain>
    </source>
</reference>
<dbReference type="EMBL" id="AJMT01000179">
    <property type="protein sequence ID" value="EIG25199.1"/>
    <property type="molecule type" value="Genomic_DNA"/>
</dbReference>
<accession>I2NH88</accession>
<comment type="caution">
    <text evidence="1">The sequence shown here is derived from an EMBL/GenBank/DDBJ whole genome shotgun (WGS) entry which is preliminary data.</text>
</comment>
<dbReference type="PATRIC" id="fig|1095748.3.peg.2270"/>
<gene>
    <name evidence="1" type="ORF">HMPREF1051_2431</name>
</gene>